<evidence type="ECO:0000256" key="8">
    <source>
        <dbReference type="SAM" id="MobiDB-lite"/>
    </source>
</evidence>
<dbReference type="InterPro" id="IPR026590">
    <property type="entry name" value="Ssirtuin_cat_dom"/>
</dbReference>
<feature type="transmembrane region" description="Helical" evidence="9">
    <location>
        <begin position="851"/>
        <end position="872"/>
    </location>
</feature>
<sequence>MEMIGVGDGRRWTTEPTLRENLGSKTPPQASDPASLLFPERYSLRNRVVNVFGGNAYGVTTAILRAVPNDNRYPVSEELDTRVGPDIKSAALGAVGAVRANEGRGGLRGGGGGVVSRNQLQETTLHTTHPLVKGWDRITTHVIISSYTPALLTPLLFCLNLIRYSTEAACNVQRVCENGVTSMADGRYPVRKALDGISMESMSPSNHEINPKCEEGCGSRFPWKEPGPADKDRVELLRQSEFVMRLEAICTAASNLTGPRDRGMSYRREKSSRTLLAIPSARLKPTNLTDDAPNRDVNETPTPPYPEMSSPISVGGPFASGDVDVDAGKGMGHVDGGEPPSKRVKTVHREVEGAIPLDEEQRSEIGSDDGSLLLDIMEAQNRTDNSDDEDGEVPQDELLSPTEIAKLRKDLREMGPDLFLKYYVNQLETPTRSLLSAFGFRIPPLLCEFPDQALLPLLEMALSRFLSKRQKLAQYNTVSDAVELIRNAKNIIVLTGAGISTSLGIPDFRSDTGIYAKLAECGLNDPQEMFDIDVFRSDPSIFYSFARLILPPSSSSRFTPTHAFIRLLQDKGKLLTNYTQNIDGVESVAGIRGEKLVQCHGSFGGAGCVTCGYKCPGEVIFGDIRAGRIPKCPLCLENPPMTTTTKKGKKRTENEEEEEEEDVDPSLGVMKPDITFFGEPLPPTFSSRLLGSPTPSTSPPRTPDAECCDLLIAIGTSLKVSPVSEILGLLPPHVPAVYVGIEAVKHVEFDVQLLGVGSDVVVEEVCRRLNWSDELRAIVSRGQGEQLLRLGAGGERAVRVEWRGVEGGREGWWRGRVMGEEVVVGTARWCALSWRTCRVRAFPNGLRLRGIYSNIMAPAYVVVLVSLCWAGMHGESLDMHR</sequence>
<dbReference type="GO" id="GO:0046872">
    <property type="term" value="F:metal ion binding"/>
    <property type="evidence" value="ECO:0007669"/>
    <property type="project" value="UniProtKB-KW"/>
</dbReference>
<dbReference type="Gene3D" id="3.40.50.1220">
    <property type="entry name" value="TPP-binding domain"/>
    <property type="match status" value="1"/>
</dbReference>
<protein>
    <recommendedName>
        <fullName evidence="10">Deacetylase sirtuin-type domain-containing protein</fullName>
    </recommendedName>
</protein>
<dbReference type="PANTHER" id="PTHR11085">
    <property type="entry name" value="NAD-DEPENDENT PROTEIN DEACYLASE SIRTUIN-5, MITOCHONDRIAL-RELATED"/>
    <property type="match status" value="1"/>
</dbReference>
<dbReference type="Gene3D" id="3.30.1600.10">
    <property type="entry name" value="SIR2/SIRT2 'Small Domain"/>
    <property type="match status" value="1"/>
</dbReference>
<gene>
    <name evidence="11" type="ORF">G7K_5213-t1</name>
</gene>
<proteinExistence type="inferred from homology"/>
<accession>A0A0E9NMJ5</accession>
<keyword evidence="12" id="KW-1185">Reference proteome</keyword>
<evidence type="ECO:0000259" key="10">
    <source>
        <dbReference type="PROSITE" id="PS50305"/>
    </source>
</evidence>
<feature type="compositionally biased region" description="Basic and acidic residues" evidence="8">
    <location>
        <begin position="259"/>
        <end position="272"/>
    </location>
</feature>
<evidence type="ECO:0000256" key="2">
    <source>
        <dbReference type="ARBA" id="ARBA00006924"/>
    </source>
</evidence>
<feature type="region of interest" description="Disordered" evidence="8">
    <location>
        <begin position="1"/>
        <end position="34"/>
    </location>
</feature>
<dbReference type="PANTHER" id="PTHR11085:SF9">
    <property type="entry name" value="NAD-DEPENDENT PROTEIN DEACETYLASE SIRTUIN-1"/>
    <property type="match status" value="1"/>
</dbReference>
<dbReference type="GO" id="GO:0005634">
    <property type="term" value="C:nucleus"/>
    <property type="evidence" value="ECO:0007669"/>
    <property type="project" value="TreeGrafter"/>
</dbReference>
<dbReference type="Pfam" id="PF02146">
    <property type="entry name" value="SIR2"/>
    <property type="match status" value="1"/>
</dbReference>
<comment type="cofactor">
    <cofactor evidence="1">
        <name>Zn(2+)</name>
        <dbReference type="ChEBI" id="CHEBI:29105"/>
    </cofactor>
</comment>
<keyword evidence="6" id="KW-0520">NAD</keyword>
<feature type="binding site" evidence="7">
    <location>
        <position position="608"/>
    </location>
    <ligand>
        <name>Zn(2+)</name>
        <dbReference type="ChEBI" id="CHEBI:29105"/>
    </ligand>
</feature>
<keyword evidence="9" id="KW-1133">Transmembrane helix</keyword>
<dbReference type="InterPro" id="IPR003000">
    <property type="entry name" value="Sirtuin"/>
</dbReference>
<dbReference type="SUPFAM" id="SSF52467">
    <property type="entry name" value="DHS-like NAD/FAD-binding domain"/>
    <property type="match status" value="1"/>
</dbReference>
<keyword evidence="5 7" id="KW-0862">Zinc</keyword>
<feature type="region of interest" description="Disordered" evidence="8">
    <location>
        <begin position="640"/>
        <end position="669"/>
    </location>
</feature>
<feature type="binding site" evidence="7">
    <location>
        <position position="635"/>
    </location>
    <ligand>
        <name>Zn(2+)</name>
        <dbReference type="ChEBI" id="CHEBI:29105"/>
    </ligand>
</feature>
<feature type="region of interest" description="Disordered" evidence="8">
    <location>
        <begin position="259"/>
        <end position="310"/>
    </location>
</feature>
<dbReference type="InterPro" id="IPR050134">
    <property type="entry name" value="NAD-dep_sirtuin_deacylases"/>
</dbReference>
<dbReference type="EMBL" id="BACD03000041">
    <property type="protein sequence ID" value="GAO51102.1"/>
    <property type="molecule type" value="Genomic_DNA"/>
</dbReference>
<keyword evidence="3" id="KW-0808">Transferase</keyword>
<dbReference type="AlphaFoldDB" id="A0A0E9NMJ5"/>
<keyword evidence="9" id="KW-0812">Transmembrane</keyword>
<feature type="domain" description="Deacetylase sirtuin-type" evidence="10">
    <location>
        <begin position="471"/>
        <end position="772"/>
    </location>
</feature>
<feature type="binding site" evidence="7">
    <location>
        <position position="632"/>
    </location>
    <ligand>
        <name>Zn(2+)</name>
        <dbReference type="ChEBI" id="CHEBI:29105"/>
    </ligand>
</feature>
<evidence type="ECO:0000313" key="11">
    <source>
        <dbReference type="EMBL" id="GAO51102.1"/>
    </source>
</evidence>
<reference evidence="11 12" key="1">
    <citation type="journal article" date="2011" name="J. Gen. Appl. Microbiol.">
        <title>Draft genome sequencing of the enigmatic yeast Saitoella complicata.</title>
        <authorList>
            <person name="Nishida H."/>
            <person name="Hamamoto M."/>
            <person name="Sugiyama J."/>
        </authorList>
    </citation>
    <scope>NUCLEOTIDE SEQUENCE [LARGE SCALE GENOMIC DNA]</scope>
    <source>
        <strain evidence="11 12">NRRL Y-17804</strain>
    </source>
</reference>
<dbReference type="Proteomes" id="UP000033140">
    <property type="component" value="Unassembled WGS sequence"/>
</dbReference>
<comment type="similarity">
    <text evidence="2">Belongs to the sirtuin family. Class I subfamily.</text>
</comment>
<dbReference type="GO" id="GO:0046970">
    <property type="term" value="F:histone H4K16 deacetylase activity, NAD-dependent"/>
    <property type="evidence" value="ECO:0007669"/>
    <property type="project" value="TreeGrafter"/>
</dbReference>
<comment type="caution">
    <text evidence="11">The sequence shown here is derived from an EMBL/GenBank/DDBJ whole genome shotgun (WGS) entry which is preliminary data.</text>
</comment>
<evidence type="ECO:0000256" key="3">
    <source>
        <dbReference type="ARBA" id="ARBA00022679"/>
    </source>
</evidence>
<dbReference type="PROSITE" id="PS50305">
    <property type="entry name" value="SIRTUIN"/>
    <property type="match status" value="1"/>
</dbReference>
<evidence type="ECO:0000256" key="4">
    <source>
        <dbReference type="ARBA" id="ARBA00022723"/>
    </source>
</evidence>
<dbReference type="InterPro" id="IPR026591">
    <property type="entry name" value="Sirtuin_cat_small_dom_sf"/>
</dbReference>
<evidence type="ECO:0000313" key="12">
    <source>
        <dbReference type="Proteomes" id="UP000033140"/>
    </source>
</evidence>
<feature type="binding site" evidence="7">
    <location>
        <position position="611"/>
    </location>
    <ligand>
        <name>Zn(2+)</name>
        <dbReference type="ChEBI" id="CHEBI:29105"/>
    </ligand>
</feature>
<dbReference type="STRING" id="698492.A0A0E9NMJ5"/>
<evidence type="ECO:0000256" key="5">
    <source>
        <dbReference type="ARBA" id="ARBA00022833"/>
    </source>
</evidence>
<evidence type="ECO:0000256" key="1">
    <source>
        <dbReference type="ARBA" id="ARBA00001947"/>
    </source>
</evidence>
<keyword evidence="4 7" id="KW-0479">Metal-binding</keyword>
<reference evidence="11 12" key="3">
    <citation type="journal article" date="2015" name="Genome Announc.">
        <title>Draft Genome Sequence of the Archiascomycetous Yeast Saitoella complicata.</title>
        <authorList>
            <person name="Yamauchi K."/>
            <person name="Kondo S."/>
            <person name="Hamamoto M."/>
            <person name="Takahashi Y."/>
            <person name="Ogura Y."/>
            <person name="Hayashi T."/>
            <person name="Nishida H."/>
        </authorList>
    </citation>
    <scope>NUCLEOTIDE SEQUENCE [LARGE SCALE GENOMIC DNA]</scope>
    <source>
        <strain evidence="11 12">NRRL Y-17804</strain>
    </source>
</reference>
<evidence type="ECO:0000256" key="6">
    <source>
        <dbReference type="ARBA" id="ARBA00023027"/>
    </source>
</evidence>
<dbReference type="InterPro" id="IPR029035">
    <property type="entry name" value="DHS-like_NAD/FAD-binding_dom"/>
</dbReference>
<evidence type="ECO:0000256" key="9">
    <source>
        <dbReference type="SAM" id="Phobius"/>
    </source>
</evidence>
<keyword evidence="9" id="KW-0472">Membrane</keyword>
<evidence type="ECO:0000256" key="7">
    <source>
        <dbReference type="PROSITE-ProRule" id="PRU00236"/>
    </source>
</evidence>
<feature type="active site" description="Proton acceptor" evidence="7">
    <location>
        <position position="600"/>
    </location>
</feature>
<organism evidence="11 12">
    <name type="scientific">Saitoella complicata (strain BCRC 22490 / CBS 7301 / JCM 7358 / NBRC 10748 / NRRL Y-17804)</name>
    <dbReference type="NCBI Taxonomy" id="698492"/>
    <lineage>
        <taxon>Eukaryota</taxon>
        <taxon>Fungi</taxon>
        <taxon>Dikarya</taxon>
        <taxon>Ascomycota</taxon>
        <taxon>Taphrinomycotina</taxon>
        <taxon>Taphrinomycotina incertae sedis</taxon>
        <taxon>Saitoella</taxon>
    </lineage>
</organism>
<dbReference type="GO" id="GO:0070403">
    <property type="term" value="F:NAD+ binding"/>
    <property type="evidence" value="ECO:0007669"/>
    <property type="project" value="InterPro"/>
</dbReference>
<reference evidence="11 12" key="2">
    <citation type="journal article" date="2014" name="J. Gen. Appl. Microbiol.">
        <title>The early diverging ascomycetous budding yeast Saitoella complicata has three histone deacetylases belonging to the Clr6, Hos2, and Rpd3 lineages.</title>
        <authorList>
            <person name="Nishida H."/>
            <person name="Matsumoto T."/>
            <person name="Kondo S."/>
            <person name="Hamamoto M."/>
            <person name="Yoshikawa H."/>
        </authorList>
    </citation>
    <scope>NUCLEOTIDE SEQUENCE [LARGE SCALE GENOMIC DNA]</scope>
    <source>
        <strain evidence="11 12">NRRL Y-17804</strain>
    </source>
</reference>
<name>A0A0E9NMJ5_SAICN</name>
<feature type="compositionally biased region" description="Acidic residues" evidence="8">
    <location>
        <begin position="654"/>
        <end position="664"/>
    </location>
</feature>